<evidence type="ECO:0008006" key="4">
    <source>
        <dbReference type="Google" id="ProtNLM"/>
    </source>
</evidence>
<proteinExistence type="predicted"/>
<organism evidence="2 3">
    <name type="scientific">Petrolisthes cinctipes</name>
    <name type="common">Flat porcelain crab</name>
    <dbReference type="NCBI Taxonomy" id="88211"/>
    <lineage>
        <taxon>Eukaryota</taxon>
        <taxon>Metazoa</taxon>
        <taxon>Ecdysozoa</taxon>
        <taxon>Arthropoda</taxon>
        <taxon>Crustacea</taxon>
        <taxon>Multicrustacea</taxon>
        <taxon>Malacostraca</taxon>
        <taxon>Eumalacostraca</taxon>
        <taxon>Eucarida</taxon>
        <taxon>Decapoda</taxon>
        <taxon>Pleocyemata</taxon>
        <taxon>Anomura</taxon>
        <taxon>Galatheoidea</taxon>
        <taxon>Porcellanidae</taxon>
        <taxon>Petrolisthes</taxon>
    </lineage>
</organism>
<protein>
    <recommendedName>
        <fullName evidence="4">Sushi domain-containing protein</fullName>
    </recommendedName>
</protein>
<comment type="caution">
    <text evidence="2">The sequence shown here is derived from an EMBL/GenBank/DDBJ whole genome shotgun (WGS) entry which is preliminary data.</text>
</comment>
<dbReference type="Gene3D" id="3.10.10.10">
    <property type="entry name" value="HIV Type 1 Reverse Transcriptase, subunit A, domain 1"/>
    <property type="match status" value="1"/>
</dbReference>
<feature type="region of interest" description="Disordered" evidence="1">
    <location>
        <begin position="325"/>
        <end position="422"/>
    </location>
</feature>
<dbReference type="AlphaFoldDB" id="A0AAE1KNY9"/>
<keyword evidence="3" id="KW-1185">Reference proteome</keyword>
<evidence type="ECO:0000313" key="2">
    <source>
        <dbReference type="EMBL" id="KAK3878348.1"/>
    </source>
</evidence>
<dbReference type="EMBL" id="JAWQEG010001559">
    <property type="protein sequence ID" value="KAK3878348.1"/>
    <property type="molecule type" value="Genomic_DNA"/>
</dbReference>
<sequence length="480" mass="52038">MHRIITQGQPCFARPRRLPPETLQAAKKEFEQLLQEGTIRPSDSSWSSPLHMPCPLRVPHLLQTAPPTPTTAETYPNDPPDAGISGATMAWDGGKGKGVEAKYECESGTEFFSGVNETTAVCSRHYWRGMEWVFPSLVSPLIHSCIERQTSPPTPCNTTPDTPINVMVTFSSQYYISYSCSSPGETFPLGGIYVSATCEDNNIWTFYPEPLSSCLVLECIDDPPSAPAEAKGEWEGNTLGNRALYSCQDPSQDDTMVILLCSINNNTSSTSLLDWLPLTASQLPSNLACVFDTTTAITITDTTNTITDTTNTTTDTTTNTITDTTNTTTDTTTNTTTDNTTNTTTDTTNTTTDTTSTTTDNTTNTTTDTTNTTTDNTTNTTTDTTNTTTDTTNTTTDNTTNTTTDTTNTTTDTTNTTTDNTTNTIQSEECTEDPWLPSLPGVVQEWDGNRTEGTQITYYCGPDGVFCNGEHTLTLSCSRP</sequence>
<evidence type="ECO:0000256" key="1">
    <source>
        <dbReference type="SAM" id="MobiDB-lite"/>
    </source>
</evidence>
<gene>
    <name evidence="2" type="ORF">Pcinc_016932</name>
</gene>
<name>A0AAE1KNY9_PETCI</name>
<dbReference type="GO" id="GO:0071897">
    <property type="term" value="P:DNA biosynthetic process"/>
    <property type="evidence" value="ECO:0007669"/>
    <property type="project" value="UniProtKB-ARBA"/>
</dbReference>
<evidence type="ECO:0000313" key="3">
    <source>
        <dbReference type="Proteomes" id="UP001286313"/>
    </source>
</evidence>
<dbReference type="Proteomes" id="UP001286313">
    <property type="component" value="Unassembled WGS sequence"/>
</dbReference>
<dbReference type="InterPro" id="IPR043502">
    <property type="entry name" value="DNA/RNA_pol_sf"/>
</dbReference>
<reference evidence="2" key="1">
    <citation type="submission" date="2023-10" db="EMBL/GenBank/DDBJ databases">
        <title>Genome assemblies of two species of porcelain crab, Petrolisthes cinctipes and Petrolisthes manimaculis (Anomura: Porcellanidae).</title>
        <authorList>
            <person name="Angst P."/>
        </authorList>
    </citation>
    <scope>NUCLEOTIDE SEQUENCE</scope>
    <source>
        <strain evidence="2">PB745_01</strain>
        <tissue evidence="2">Gill</tissue>
    </source>
</reference>
<accession>A0AAE1KNY9</accession>
<dbReference type="SUPFAM" id="SSF56672">
    <property type="entry name" value="DNA/RNA polymerases"/>
    <property type="match status" value="1"/>
</dbReference>